<gene>
    <name evidence="2" type="ORF">GGQ54_000350</name>
</gene>
<evidence type="ECO:0000256" key="1">
    <source>
        <dbReference type="SAM" id="MobiDB-lite"/>
    </source>
</evidence>
<proteinExistence type="predicted"/>
<reference evidence="2 3" key="1">
    <citation type="submission" date="2020-07" db="EMBL/GenBank/DDBJ databases">
        <title>Sequencing the genomes of 1000 actinobacteria strains.</title>
        <authorList>
            <person name="Klenk H.-P."/>
        </authorList>
    </citation>
    <scope>NUCLEOTIDE SEQUENCE [LARGE SCALE GENOMIC DNA]</scope>
    <source>
        <strain evidence="2 3">DSM 103164</strain>
    </source>
</reference>
<dbReference type="AlphaFoldDB" id="A0A7Z0D6G7"/>
<dbReference type="RefSeq" id="WP_179443819.1">
    <property type="nucleotide sequence ID" value="NZ_JACBZS010000001.1"/>
</dbReference>
<dbReference type="Proteomes" id="UP000527616">
    <property type="component" value="Unassembled WGS sequence"/>
</dbReference>
<evidence type="ECO:0000313" key="2">
    <source>
        <dbReference type="EMBL" id="NYI69790.1"/>
    </source>
</evidence>
<feature type="region of interest" description="Disordered" evidence="1">
    <location>
        <begin position="380"/>
        <end position="412"/>
    </location>
</feature>
<dbReference type="EMBL" id="JACBZS010000001">
    <property type="protein sequence ID" value="NYI69790.1"/>
    <property type="molecule type" value="Genomic_DNA"/>
</dbReference>
<evidence type="ECO:0000313" key="3">
    <source>
        <dbReference type="Proteomes" id="UP000527616"/>
    </source>
</evidence>
<keyword evidence="3" id="KW-1185">Reference proteome</keyword>
<name>A0A7Z0D6G7_9ACTN</name>
<feature type="compositionally biased region" description="Low complexity" evidence="1">
    <location>
        <begin position="392"/>
        <end position="412"/>
    </location>
</feature>
<comment type="caution">
    <text evidence="2">The sequence shown here is derived from an EMBL/GenBank/DDBJ whole genome shotgun (WGS) entry which is preliminary data.</text>
</comment>
<sequence length="412" mass="44218">MTTLTAAPIPPGRLGVPVEPAAMQRYLAALLTWSDDRRAELTALDEAVLAQPEPQRRALTRDVMLSLALWQAVRDRLDLLIATWDSGRVDAVRRERLSSLIWGRLDATLDPSLLVGDDEARPAGFAVSLPEACRLSDALAGQLRARLGHGPDASGLLTRLRQLRAQLDRIRDQVALEPEAGRPAAQAALTRLADRVAELQARAERGGDIGGMLGPAEIDAARLERDLIVGGAERRAAGALSEQARELRADLVARAAALRQLVDQTVRRVAPAPKYAVPDVTALGDPPAGRAELTAYLARLDQVSRALQVVQHAYSAALAEHTSLGGRLDVSQQRAAVVGLAGDRVLTGIAALTEEALAADPTPMVLARQLTDAYDTALAWRSGLTRRPEPPTKQSPQKQSPQKQSPQKETAQ</sequence>
<protein>
    <submittedName>
        <fullName evidence="2">Uncharacterized protein</fullName>
    </submittedName>
</protein>
<organism evidence="2 3">
    <name type="scientific">Naumannella cuiyingiana</name>
    <dbReference type="NCBI Taxonomy" id="1347891"/>
    <lineage>
        <taxon>Bacteria</taxon>
        <taxon>Bacillati</taxon>
        <taxon>Actinomycetota</taxon>
        <taxon>Actinomycetes</taxon>
        <taxon>Propionibacteriales</taxon>
        <taxon>Propionibacteriaceae</taxon>
        <taxon>Naumannella</taxon>
    </lineage>
</organism>
<accession>A0A7Z0D6G7</accession>